<dbReference type="InterPro" id="IPR013651">
    <property type="entry name" value="ATP-grasp_RimK-type"/>
</dbReference>
<feature type="compositionally biased region" description="Low complexity" evidence="15">
    <location>
        <begin position="1526"/>
        <end position="1536"/>
    </location>
</feature>
<evidence type="ECO:0000256" key="14">
    <source>
        <dbReference type="RuleBase" id="RU365032"/>
    </source>
</evidence>
<evidence type="ECO:0000256" key="6">
    <source>
        <dbReference type="ARBA" id="ARBA00022679"/>
    </source>
</evidence>
<dbReference type="PANTHER" id="PTHR12750:SF9">
    <property type="entry name" value="INOSITOL HEXAKISPHOSPHATE AND DIPHOSPHOINOSITOL-PENTAKISPHOSPHATE KINASE"/>
    <property type="match status" value="1"/>
</dbReference>
<feature type="domain" description="ATP-grasp fold RimK-type" evidence="16">
    <location>
        <begin position="575"/>
        <end position="667"/>
    </location>
</feature>
<feature type="compositionally biased region" description="Low complexity" evidence="15">
    <location>
        <begin position="743"/>
        <end position="753"/>
    </location>
</feature>
<evidence type="ECO:0000256" key="9">
    <source>
        <dbReference type="ARBA" id="ARBA00022840"/>
    </source>
</evidence>
<dbReference type="GO" id="GO:0032958">
    <property type="term" value="P:inositol phosphate biosynthetic process"/>
    <property type="evidence" value="ECO:0007669"/>
    <property type="project" value="TreeGrafter"/>
</dbReference>
<keyword evidence="7 14" id="KW-0547">Nucleotide-binding</keyword>
<dbReference type="InterPro" id="IPR029033">
    <property type="entry name" value="His_PPase_superfam"/>
</dbReference>
<evidence type="ECO:0000256" key="11">
    <source>
        <dbReference type="ARBA" id="ARBA00033696"/>
    </source>
</evidence>
<comment type="function">
    <text evidence="14">Bifunctional inositol kinase that acts in concert with the IP6K kinases to synthesize the diphosphate group-containing inositol pyrophosphates diphosphoinositol pentakisphosphate, PP-InsP5, and bis-diphosphoinositol tetrakisphosphate, (PP)2-InsP4. PP-InsP5 and (PP)2-InsP4, also respectively called InsP7 and InsP8, may regulate a variety of cellular processes, including apoptosis, vesicle trafficking, cytoskeletal dynamics, and exocytosis. Phosphorylates inositol hexakisphosphate (InsP6).</text>
</comment>
<evidence type="ECO:0000256" key="2">
    <source>
        <dbReference type="ARBA" id="ARBA00005609"/>
    </source>
</evidence>
<keyword evidence="6 14" id="KW-0808">Transferase</keyword>
<name>A0AA39QT27_9LECA</name>
<keyword evidence="9 14" id="KW-0067">ATP-binding</keyword>
<dbReference type="Pfam" id="PF18086">
    <property type="entry name" value="PPIP5K2_N"/>
    <property type="match status" value="1"/>
</dbReference>
<dbReference type="GO" id="GO:0006020">
    <property type="term" value="P:inositol metabolic process"/>
    <property type="evidence" value="ECO:0007669"/>
    <property type="project" value="TreeGrafter"/>
</dbReference>
<dbReference type="InterPro" id="IPR000560">
    <property type="entry name" value="His_Pase_clade-2"/>
</dbReference>
<dbReference type="InterPro" id="IPR040557">
    <property type="entry name" value="VIP1_N"/>
</dbReference>
<gene>
    <name evidence="18" type="ORF">JMJ35_008914</name>
</gene>
<keyword evidence="19" id="KW-1185">Reference proteome</keyword>
<dbReference type="GO" id="GO:0005524">
    <property type="term" value="F:ATP binding"/>
    <property type="evidence" value="ECO:0007669"/>
    <property type="project" value="UniProtKB-KW"/>
</dbReference>
<keyword evidence="5" id="KW-0597">Phosphoprotein</keyword>
<feature type="region of interest" description="Disordered" evidence="15">
    <location>
        <begin position="1523"/>
        <end position="1549"/>
    </location>
</feature>
<feature type="region of interest" description="Disordered" evidence="15">
    <location>
        <begin position="233"/>
        <end position="262"/>
    </location>
</feature>
<feature type="compositionally biased region" description="Polar residues" evidence="15">
    <location>
        <begin position="972"/>
        <end position="981"/>
    </location>
</feature>
<dbReference type="FunFam" id="3.30.470.20:FF:000036">
    <property type="entry name" value="Inositol hexakisphosphate and diphosphoinositol-pentakisphosphate kinase"/>
    <property type="match status" value="1"/>
</dbReference>
<keyword evidence="4 14" id="KW-0963">Cytoplasm</keyword>
<dbReference type="FunFam" id="3.40.50.11950:FF:000002">
    <property type="entry name" value="Inositol hexakisphosphate and diphosphoinositol-pentakisphosphate kinase"/>
    <property type="match status" value="1"/>
</dbReference>
<dbReference type="SUPFAM" id="SSF53254">
    <property type="entry name" value="Phosphoglycerate mutase-like"/>
    <property type="match status" value="1"/>
</dbReference>
<evidence type="ECO:0000256" key="3">
    <source>
        <dbReference type="ARBA" id="ARBA00012893"/>
    </source>
</evidence>
<comment type="caution">
    <text evidence="18">The sequence shown here is derived from an EMBL/GenBank/DDBJ whole genome shotgun (WGS) entry which is preliminary data.</text>
</comment>
<comment type="catalytic activity">
    <reaction evidence="12">
        <text>1D-myo-inositol hexakisphosphate + ATP = 1-diphospho-1D-myo-inositol 2,3,4,5,6-pentakisphosphate + ADP</text>
        <dbReference type="Rhea" id="RHEA:37459"/>
        <dbReference type="ChEBI" id="CHEBI:30616"/>
        <dbReference type="ChEBI" id="CHEBI:58130"/>
        <dbReference type="ChEBI" id="CHEBI:74946"/>
        <dbReference type="ChEBI" id="CHEBI:456216"/>
        <dbReference type="EC" id="2.7.4.24"/>
    </reaction>
    <physiologicalReaction direction="left-to-right" evidence="12">
        <dbReference type="Rhea" id="RHEA:37460"/>
    </physiologicalReaction>
</comment>
<evidence type="ECO:0000313" key="18">
    <source>
        <dbReference type="EMBL" id="KAK0508638.1"/>
    </source>
</evidence>
<feature type="compositionally biased region" description="Polar residues" evidence="15">
    <location>
        <begin position="36"/>
        <end position="54"/>
    </location>
</feature>
<evidence type="ECO:0000256" key="7">
    <source>
        <dbReference type="ARBA" id="ARBA00022741"/>
    </source>
</evidence>
<feature type="compositionally biased region" description="Polar residues" evidence="15">
    <location>
        <begin position="1"/>
        <end position="22"/>
    </location>
</feature>
<accession>A0AA39QT27</accession>
<reference evidence="18" key="1">
    <citation type="submission" date="2023-03" db="EMBL/GenBank/DDBJ databases">
        <title>Complete genome of Cladonia borealis.</title>
        <authorList>
            <person name="Park H."/>
        </authorList>
    </citation>
    <scope>NUCLEOTIDE SEQUENCE</scope>
    <source>
        <strain evidence="18">ANT050790</strain>
    </source>
</reference>
<feature type="region of interest" description="Disordered" evidence="15">
    <location>
        <begin position="743"/>
        <end position="827"/>
    </location>
</feature>
<dbReference type="Pfam" id="PF00328">
    <property type="entry name" value="His_Phos_2"/>
    <property type="match status" value="1"/>
</dbReference>
<evidence type="ECO:0000256" key="4">
    <source>
        <dbReference type="ARBA" id="ARBA00022490"/>
    </source>
</evidence>
<dbReference type="GO" id="GO:0052843">
    <property type="term" value="F:inositol-1-diphosphate-2,3,4,5,6-pentakisphosphate diphosphatase activity"/>
    <property type="evidence" value="ECO:0007669"/>
    <property type="project" value="UniProtKB-ARBA"/>
</dbReference>
<dbReference type="EC" id="2.7.4.24" evidence="3 14"/>
<dbReference type="InterPro" id="IPR037446">
    <property type="entry name" value="His_Pase_VIP1"/>
</dbReference>
<dbReference type="Proteomes" id="UP001166286">
    <property type="component" value="Unassembled WGS sequence"/>
</dbReference>
<feature type="compositionally biased region" description="Polar residues" evidence="15">
    <location>
        <begin position="1280"/>
        <end position="1293"/>
    </location>
</feature>
<protein>
    <recommendedName>
        <fullName evidence="13 14">Inositol hexakisphosphate and diphosphoinositol-pentakisphosphate kinase</fullName>
        <ecNumber evidence="3 14">2.7.4.24</ecNumber>
    </recommendedName>
</protein>
<evidence type="ECO:0000256" key="15">
    <source>
        <dbReference type="SAM" id="MobiDB-lite"/>
    </source>
</evidence>
<evidence type="ECO:0000313" key="19">
    <source>
        <dbReference type="Proteomes" id="UP001166286"/>
    </source>
</evidence>
<evidence type="ECO:0000256" key="5">
    <source>
        <dbReference type="ARBA" id="ARBA00022553"/>
    </source>
</evidence>
<keyword evidence="8 14" id="KW-0418">Kinase</keyword>
<evidence type="ECO:0000259" key="16">
    <source>
        <dbReference type="Pfam" id="PF08443"/>
    </source>
</evidence>
<feature type="region of interest" description="Disordered" evidence="15">
    <location>
        <begin position="941"/>
        <end position="981"/>
    </location>
</feature>
<feature type="region of interest" description="Disordered" evidence="15">
    <location>
        <begin position="1249"/>
        <end position="1293"/>
    </location>
</feature>
<organism evidence="18 19">
    <name type="scientific">Cladonia borealis</name>
    <dbReference type="NCBI Taxonomy" id="184061"/>
    <lineage>
        <taxon>Eukaryota</taxon>
        <taxon>Fungi</taxon>
        <taxon>Dikarya</taxon>
        <taxon>Ascomycota</taxon>
        <taxon>Pezizomycotina</taxon>
        <taxon>Lecanoromycetes</taxon>
        <taxon>OSLEUM clade</taxon>
        <taxon>Lecanoromycetidae</taxon>
        <taxon>Lecanorales</taxon>
        <taxon>Lecanorineae</taxon>
        <taxon>Cladoniaceae</taxon>
        <taxon>Cladonia</taxon>
    </lineage>
</organism>
<proteinExistence type="inferred from homology"/>
<evidence type="ECO:0000259" key="17">
    <source>
        <dbReference type="Pfam" id="PF18086"/>
    </source>
</evidence>
<feature type="region of interest" description="Disordered" evidence="15">
    <location>
        <begin position="1"/>
        <end position="61"/>
    </location>
</feature>
<dbReference type="PANTHER" id="PTHR12750">
    <property type="entry name" value="DIPHOSPHOINOSITOL PENTAKISPHOSPHATE KINASE"/>
    <property type="match status" value="1"/>
</dbReference>
<evidence type="ECO:0000256" key="1">
    <source>
        <dbReference type="ARBA" id="ARBA00004245"/>
    </source>
</evidence>
<dbReference type="GO" id="GO:0005856">
    <property type="term" value="C:cytoskeleton"/>
    <property type="evidence" value="ECO:0007669"/>
    <property type="project" value="UniProtKB-SubCell"/>
</dbReference>
<feature type="compositionally biased region" description="Basic and acidic residues" evidence="15">
    <location>
        <begin position="710"/>
        <end position="720"/>
    </location>
</feature>
<feature type="region of interest" description="Disordered" evidence="15">
    <location>
        <begin position="79"/>
        <end position="106"/>
    </location>
</feature>
<dbReference type="GO" id="GO:0033857">
    <property type="term" value="F:5-diphosphoinositol pentakisphosphate 1-kinase activity"/>
    <property type="evidence" value="ECO:0007669"/>
    <property type="project" value="TreeGrafter"/>
</dbReference>
<dbReference type="GO" id="GO:0052723">
    <property type="term" value="F:inositol hexakisphosphate 1-kinase activity"/>
    <property type="evidence" value="ECO:0007669"/>
    <property type="project" value="UniProtKB-ARBA"/>
</dbReference>
<feature type="domain" description="VIP1 N-terminal" evidence="17">
    <location>
        <begin position="348"/>
        <end position="436"/>
    </location>
</feature>
<evidence type="ECO:0000256" key="12">
    <source>
        <dbReference type="ARBA" id="ARBA00034629"/>
    </source>
</evidence>
<evidence type="ECO:0000256" key="8">
    <source>
        <dbReference type="ARBA" id="ARBA00022777"/>
    </source>
</evidence>
<dbReference type="Gene3D" id="3.30.470.20">
    <property type="entry name" value="ATP-grasp fold, B domain"/>
    <property type="match status" value="1"/>
</dbReference>
<keyword evidence="10" id="KW-0206">Cytoskeleton</keyword>
<dbReference type="Pfam" id="PF08443">
    <property type="entry name" value="RimK"/>
    <property type="match status" value="1"/>
</dbReference>
<feature type="region of interest" description="Disordered" evidence="15">
    <location>
        <begin position="705"/>
        <end position="731"/>
    </location>
</feature>
<comment type="similarity">
    <text evidence="2 14">Belongs to the histidine acid phosphatase family. VIP1 subfamily.</text>
</comment>
<dbReference type="EMBL" id="JAFEKC020000020">
    <property type="protein sequence ID" value="KAK0508638.1"/>
    <property type="molecule type" value="Genomic_DNA"/>
</dbReference>
<dbReference type="GO" id="GO:0005829">
    <property type="term" value="C:cytosol"/>
    <property type="evidence" value="ECO:0007669"/>
    <property type="project" value="TreeGrafter"/>
</dbReference>
<dbReference type="Gene3D" id="3.40.50.1240">
    <property type="entry name" value="Phosphoglycerate mutase-like"/>
    <property type="match status" value="1"/>
</dbReference>
<feature type="compositionally biased region" description="Low complexity" evidence="15">
    <location>
        <begin position="282"/>
        <end position="291"/>
    </location>
</feature>
<evidence type="ECO:0000256" key="13">
    <source>
        <dbReference type="ARBA" id="ARBA00071668"/>
    </source>
</evidence>
<evidence type="ECO:0000256" key="10">
    <source>
        <dbReference type="ARBA" id="ARBA00023212"/>
    </source>
</evidence>
<feature type="compositionally biased region" description="Polar residues" evidence="15">
    <location>
        <begin position="322"/>
        <end position="335"/>
    </location>
</feature>
<dbReference type="Gene3D" id="3.40.50.11950">
    <property type="match status" value="1"/>
</dbReference>
<comment type="catalytic activity">
    <reaction evidence="11">
        <text>5-diphospho-1D-myo-inositol 1,2,3,4,6-pentakisphosphate + ATP + H(+) = 1,5-bis(diphospho)-1D-myo-inositol 2,3,4,6-tetrakisphosphate + ADP</text>
        <dbReference type="Rhea" id="RHEA:10276"/>
        <dbReference type="ChEBI" id="CHEBI:15378"/>
        <dbReference type="ChEBI" id="CHEBI:30616"/>
        <dbReference type="ChEBI" id="CHEBI:58628"/>
        <dbReference type="ChEBI" id="CHEBI:77983"/>
        <dbReference type="ChEBI" id="CHEBI:456216"/>
        <dbReference type="EC" id="2.7.4.24"/>
    </reaction>
    <physiologicalReaction direction="left-to-right" evidence="11">
        <dbReference type="Rhea" id="RHEA:10277"/>
    </physiologicalReaction>
</comment>
<sequence>MATLSRTTSCESATSNQRSPTGSIDFDAQERAATDVSVTPTPTSNPRTGPSLASTGRAPSHSLLLSQNAALPNRKSRFADVGTTGHNVGRASISMPPPATKSSSIYQPSAVRRPSAMQNTGMDIKEVEAGIDGTIGEGVTRDSAGLDDIERTISLSGSQRTSASDQQVPSAVLDANLKPPTPNLTKPGDRLSFSSLYSLGSAIYNGATGIASNPQSTASSTAGSIQGIMSEIPAPTPMHLSPTLGPGKGEVASNPTTATNPVSVIANSQPLHQVPMSALKEPSSSAPSAAAKNLDSWNSGPLARPSAPRRSRSRTAQQRQPGGSNATSNAVSPSSSDRKAARSGTLGRVGVCALDVKARSKASRNILTRLQSNGEYEIVIFGDKVILDEDVENWPDCDFLISFFSAGFPLDKAIAYQNLRKPFCVNDLPMQKILWDRRICLRILDSMGVPTPKRIEVNRDGGPTLESTKLAEHVYKFSGVKLEGPEDGTGGGIPPPKDVQLIDDGDTLVVDGVSLQKPFVEKPTSGEDHNIYIYFPKDHECGGGGRRLFRKIGNKSSEWDKDLIVPRAVTEKDSSYLYEQFLHVDNAEDIKAYTVGPYYCHAETRTSPVVDGLVRRNTHGKEIRYICTLSPEEQLMATKIANGFGQRICGFDMLRVRNQSFVIDVNGWSFVKDNNAYYDKCACILKEMFVNEKQKREWTTWAVGPIQGDDSERTRAEKTQPDTGLHRKNTINSHRAALKSLMKSPSMSKLKNLGHPGLHMNDNEPPDAPWNTASMSSPPTFERGHRHNIQSGHGQLPPPAMAAEYSAQPSPSLNSEPVEVAPQPSSKHSWKLKGMVSVIRHADRTPKQKFKFTFHSQPFVELLKGHQEEVLLKGEAALNKVLDAVKVAMKQGLEDQEKLQLLRTSLARKGAWKGTKVQIKPMFRKRKPEEITKIRSQIERELEESNSQQMPQAAEAKTEEPGGNGAPLSRPPTRSDSVDETTLSRFSALENDLVIEKLQLIVKWGGEPTHAARYQSQDLGENMRNDLLLMNKEALDDVRVFTSSERRVSTSAQIWAASFLDKKEVPESSITVRKDLLDDSNAAKDVMDKVKKKLKLLLRKGHQAPPQFAWPRNMPEPSDVVGKVAELMVIHRNVMRYNFKKLNSVAAASLNALNKSGEGGAPTATPGSGGALAQAQAVSTIQARWCCGEDPELFKERWEKLFSEFCDSDKIDPSKISELYDTMKFDALHNRQFLEWVFTPDPNMQEDVVAEETKSSTDTPAGPTPSPSSTNLMKHKRKNSVGTTEANQSNSNIVQRMGLRRKSGMNPPSPQPIPEESRESYFKLYRGTGQTKAKLDVRLENLRELYKLAKVLFDFVCPQEYGISDEEKLEIGLLTSLPLLKEIVRDLEEVQASEDAKSFIYFTKESHIYTLLNCILEGGIKTKIERNAIPELDYLSHITFELYESEDTDADVFAYSIRITITPGCHTFDPLDVQLDSKHSIGCAPRRSLTTHMDWKEVIETLRARFHTVKLPKSFLAVNVSDSHASDSSQGNSDDGSVADKASADNGMN</sequence>
<feature type="region of interest" description="Disordered" evidence="15">
    <location>
        <begin position="277"/>
        <end position="343"/>
    </location>
</feature>
<comment type="subcellular location">
    <subcellularLocation>
        <location evidence="1 14">Cytoplasm</location>
        <location evidence="1 14">Cytoskeleton</location>
    </subcellularLocation>
</comment>
<feature type="compositionally biased region" description="Polar residues" evidence="15">
    <location>
        <begin position="253"/>
        <end position="262"/>
    </location>
</feature>